<dbReference type="NCBIfam" id="NF001204">
    <property type="entry name" value="PRK00166.1"/>
    <property type="match status" value="1"/>
</dbReference>
<dbReference type="PIRSF" id="PIRSF000903">
    <property type="entry name" value="B5n-ttraPtase_sm"/>
    <property type="match status" value="1"/>
</dbReference>
<comment type="function">
    <text evidence="1">Hydrolyzes diadenosine 5',5'''-P1,P4-tetraphosphate to yield ADP.</text>
</comment>
<evidence type="ECO:0000256" key="4">
    <source>
        <dbReference type="ARBA" id="ARBA00022801"/>
    </source>
</evidence>
<dbReference type="Pfam" id="PF00149">
    <property type="entry name" value="Metallophos"/>
    <property type="match status" value="1"/>
</dbReference>
<evidence type="ECO:0000256" key="3">
    <source>
        <dbReference type="ARBA" id="ARBA00012506"/>
    </source>
</evidence>
<dbReference type="PANTHER" id="PTHR40942">
    <property type="match status" value="1"/>
</dbReference>
<dbReference type="GO" id="GO:0008803">
    <property type="term" value="F:bis(5'-nucleosyl)-tetraphosphatase (symmetrical) activity"/>
    <property type="evidence" value="ECO:0007669"/>
    <property type="project" value="UniProtKB-EC"/>
</dbReference>
<reference evidence="10 11" key="1">
    <citation type="submission" date="2014-12" db="EMBL/GenBank/DDBJ databases">
        <title>Genome sequencing of Alteromonas marina AD001.</title>
        <authorList>
            <person name="Adrian T.G.S."/>
            <person name="Chan K.G."/>
        </authorList>
    </citation>
    <scope>NUCLEOTIDE SEQUENCE [LARGE SCALE GENOMIC DNA]</scope>
    <source>
        <strain evidence="10 11">AD001</strain>
    </source>
</reference>
<dbReference type="InterPro" id="IPR029052">
    <property type="entry name" value="Metallo-depent_PP-like"/>
</dbReference>
<dbReference type="InterPro" id="IPR004843">
    <property type="entry name" value="Calcineurin-like_PHP"/>
</dbReference>
<feature type="domain" description="Calcineurin-like phosphoesterase" evidence="9">
    <location>
        <begin position="7"/>
        <end position="141"/>
    </location>
</feature>
<evidence type="ECO:0000256" key="1">
    <source>
        <dbReference type="ARBA" id="ARBA00003413"/>
    </source>
</evidence>
<evidence type="ECO:0000256" key="8">
    <source>
        <dbReference type="ARBA" id="ARBA00049417"/>
    </source>
</evidence>
<dbReference type="CDD" id="cd07422">
    <property type="entry name" value="MPP_ApaH"/>
    <property type="match status" value="1"/>
</dbReference>
<dbReference type="NCBIfam" id="TIGR00668">
    <property type="entry name" value="apaH"/>
    <property type="match status" value="1"/>
</dbReference>
<evidence type="ECO:0000256" key="6">
    <source>
        <dbReference type="ARBA" id="ARBA00032248"/>
    </source>
</evidence>
<evidence type="ECO:0000256" key="7">
    <source>
        <dbReference type="ARBA" id="ARBA00033210"/>
    </source>
</evidence>
<dbReference type="OrthoDB" id="9807890at2"/>
<dbReference type="PANTHER" id="PTHR40942:SF4">
    <property type="entry name" value="CYTOCHROME C5"/>
    <property type="match status" value="1"/>
</dbReference>
<evidence type="ECO:0000313" key="11">
    <source>
        <dbReference type="Proteomes" id="UP000031197"/>
    </source>
</evidence>
<comment type="similarity">
    <text evidence="2">Belongs to the Ap4A hydrolase family.</text>
</comment>
<evidence type="ECO:0000313" key="10">
    <source>
        <dbReference type="EMBL" id="KHT53414.1"/>
    </source>
</evidence>
<dbReference type="RefSeq" id="WP_039219728.1">
    <property type="nucleotide sequence ID" value="NZ_JWLW01000014.1"/>
</dbReference>
<dbReference type="EC" id="3.6.1.41" evidence="3"/>
<dbReference type="AlphaFoldDB" id="A0A0B3Z5S4"/>
<organism evidence="10 11">
    <name type="scientific">Alteromonas marina</name>
    <dbReference type="NCBI Taxonomy" id="203795"/>
    <lineage>
        <taxon>Bacteria</taxon>
        <taxon>Pseudomonadati</taxon>
        <taxon>Pseudomonadota</taxon>
        <taxon>Gammaproteobacteria</taxon>
        <taxon>Alteromonadales</taxon>
        <taxon>Alteromonadaceae</taxon>
        <taxon>Alteromonas/Salinimonas group</taxon>
        <taxon>Alteromonas</taxon>
    </lineage>
</organism>
<protein>
    <recommendedName>
        <fullName evidence="3">bis(5'-nucleosyl)-tetraphosphatase (symmetrical)</fullName>
        <ecNumber evidence="3">3.6.1.41</ecNumber>
    </recommendedName>
    <alternativeName>
        <fullName evidence="6">Ap4A hydrolase</fullName>
    </alternativeName>
    <alternativeName>
        <fullName evidence="5">Diadenosine 5',5'''-P1,P4-tetraphosphate pyrophosphohydrolase</fullName>
    </alternativeName>
    <alternativeName>
        <fullName evidence="7">Diadenosine tetraphosphatase</fullName>
    </alternativeName>
</protein>
<sequence length="275" mass="30680">MSKGNTYVIGDIQGCYDGLRRALDKVEFDETNDKLLAVGDLVARGEDSLNTLRFLKSLGSQFSSVLGNHDLHLLAVVNDIRKAKKSDKLTPLLNASDLTELIYWLRQFPLAMKLDEQSVMVHAGLYPKWSIDKCISLSDEVSNILKSDDYATFLSSMYGNTPDNWSDNLEGDERLRFIVNACTRMRFVHTDGTLDFENKSHPGAVSHSTSSTLRPWFEVENKKLGDDQRVVFGHWAALSGETNSSRFIGLDTGYVWGQSMTLLNLNTSSLVSVSA</sequence>
<comment type="catalytic activity">
    <reaction evidence="8">
        <text>P(1),P(4)-bis(5'-adenosyl) tetraphosphate + H2O = 2 ADP + 2 H(+)</text>
        <dbReference type="Rhea" id="RHEA:24252"/>
        <dbReference type="ChEBI" id="CHEBI:15377"/>
        <dbReference type="ChEBI" id="CHEBI:15378"/>
        <dbReference type="ChEBI" id="CHEBI:58141"/>
        <dbReference type="ChEBI" id="CHEBI:456216"/>
        <dbReference type="EC" id="3.6.1.41"/>
    </reaction>
</comment>
<accession>A0A0B3Z5S4</accession>
<comment type="caution">
    <text evidence="10">The sequence shown here is derived from an EMBL/GenBank/DDBJ whole genome shotgun (WGS) entry which is preliminary data.</text>
</comment>
<dbReference type="Gene3D" id="3.60.21.10">
    <property type="match status" value="1"/>
</dbReference>
<evidence type="ECO:0000259" key="9">
    <source>
        <dbReference type="Pfam" id="PF00149"/>
    </source>
</evidence>
<evidence type="ECO:0000256" key="2">
    <source>
        <dbReference type="ARBA" id="ARBA00005419"/>
    </source>
</evidence>
<proteinExistence type="inferred from homology"/>
<gene>
    <name evidence="10" type="ORF">RJ41_09395</name>
</gene>
<keyword evidence="11" id="KW-1185">Reference proteome</keyword>
<keyword evidence="4" id="KW-0378">Hydrolase</keyword>
<evidence type="ECO:0000256" key="5">
    <source>
        <dbReference type="ARBA" id="ARBA00031248"/>
    </source>
</evidence>
<dbReference type="EMBL" id="JWLW01000014">
    <property type="protein sequence ID" value="KHT53414.1"/>
    <property type="molecule type" value="Genomic_DNA"/>
</dbReference>
<dbReference type="SUPFAM" id="SSF56300">
    <property type="entry name" value="Metallo-dependent phosphatases"/>
    <property type="match status" value="1"/>
</dbReference>
<dbReference type="Proteomes" id="UP000031197">
    <property type="component" value="Unassembled WGS sequence"/>
</dbReference>
<dbReference type="InterPro" id="IPR004617">
    <property type="entry name" value="ApaH"/>
</dbReference>
<name>A0A0B3Z5S4_9ALTE</name>